<evidence type="ECO:0000313" key="2">
    <source>
        <dbReference type="Proteomes" id="UP001139089"/>
    </source>
</evidence>
<organism evidence="1 2">
    <name type="scientific">Rhizobium quercicola</name>
    <dbReference type="NCBI Taxonomy" id="2901226"/>
    <lineage>
        <taxon>Bacteria</taxon>
        <taxon>Pseudomonadati</taxon>
        <taxon>Pseudomonadota</taxon>
        <taxon>Alphaproteobacteria</taxon>
        <taxon>Hyphomicrobiales</taxon>
        <taxon>Rhizobiaceae</taxon>
        <taxon>Rhizobium/Agrobacterium group</taxon>
        <taxon>Rhizobium</taxon>
    </lineage>
</organism>
<gene>
    <name evidence="1" type="ORF">LRX75_15675</name>
</gene>
<dbReference type="EMBL" id="JAJOZR010000009">
    <property type="protein sequence ID" value="MCD7110475.1"/>
    <property type="molecule type" value="Genomic_DNA"/>
</dbReference>
<accession>A0A9X1NST1</accession>
<evidence type="ECO:0000313" key="1">
    <source>
        <dbReference type="EMBL" id="MCD7110475.1"/>
    </source>
</evidence>
<name>A0A9X1NST1_9HYPH</name>
<comment type="caution">
    <text evidence="1">The sequence shown here is derived from an EMBL/GenBank/DDBJ whole genome shotgun (WGS) entry which is preliminary data.</text>
</comment>
<dbReference type="RefSeq" id="WP_110737833.1">
    <property type="nucleotide sequence ID" value="NZ_JAJOZR010000009.1"/>
</dbReference>
<keyword evidence="2" id="KW-1185">Reference proteome</keyword>
<dbReference type="InterPro" id="IPR045425">
    <property type="entry name" value="DUF6508"/>
</dbReference>
<reference evidence="1" key="1">
    <citation type="submission" date="2021-12" db="EMBL/GenBank/DDBJ databases">
        <authorList>
            <person name="Li Y."/>
        </authorList>
    </citation>
    <scope>NUCLEOTIDE SEQUENCE</scope>
    <source>
        <strain evidence="1">DKSPLA3</strain>
    </source>
</reference>
<proteinExistence type="predicted"/>
<dbReference type="Pfam" id="PF20118">
    <property type="entry name" value="DUF6508"/>
    <property type="match status" value="1"/>
</dbReference>
<dbReference type="AlphaFoldDB" id="A0A9X1NST1"/>
<dbReference type="Proteomes" id="UP001139089">
    <property type="component" value="Unassembled WGS sequence"/>
</dbReference>
<sequence length="137" mass="15042">MQLPPNLKSLAPIANLFADPRLPFGFWAGGEIADGIGQVPCYILSPEAQIFVSAVDAGNWVRPEINWSGADERERYRRLYTAAGAIETATIDDLVHLLTTLIRGDRFNEGMLAKAFDDGVIHRILARSVTLSETNDS</sequence>
<protein>
    <submittedName>
        <fullName evidence="1">DUF6508 domain-containing protein</fullName>
    </submittedName>
</protein>